<dbReference type="AlphaFoldDB" id="A0A6G7LX28"/>
<dbReference type="Pfam" id="PF13561">
    <property type="entry name" value="adh_short_C2"/>
    <property type="match status" value="1"/>
</dbReference>
<gene>
    <name evidence="3" type="ORF">C8J23_12136</name>
    <name evidence="4" type="ORF">GII14_20540</name>
</gene>
<organism evidence="4 6">
    <name type="scientific">Shewanella chilikensis</name>
    <dbReference type="NCBI Taxonomy" id="558541"/>
    <lineage>
        <taxon>Bacteria</taxon>
        <taxon>Pseudomonadati</taxon>
        <taxon>Pseudomonadota</taxon>
        <taxon>Gammaproteobacteria</taxon>
        <taxon>Alteromonadales</taxon>
        <taxon>Shewanellaceae</taxon>
        <taxon>Shewanella</taxon>
    </lineage>
</organism>
<dbReference type="InterPro" id="IPR002347">
    <property type="entry name" value="SDR_fam"/>
</dbReference>
<dbReference type="EMBL" id="CP045857">
    <property type="protein sequence ID" value="QIJ06322.1"/>
    <property type="molecule type" value="Genomic_DNA"/>
</dbReference>
<evidence type="ECO:0000313" key="3">
    <source>
        <dbReference type="EMBL" id="PYE57439.1"/>
    </source>
</evidence>
<dbReference type="InterPro" id="IPR036291">
    <property type="entry name" value="NAD(P)-bd_dom_sf"/>
</dbReference>
<dbReference type="PRINTS" id="PR00081">
    <property type="entry name" value="GDHRDH"/>
</dbReference>
<protein>
    <submittedName>
        <fullName evidence="3">NAD(P)-dependent dehydrogenase (Short-subunit alcohol dehydrogenase family)</fullName>
    </submittedName>
    <submittedName>
        <fullName evidence="4">SDR family oxidoreductase</fullName>
    </submittedName>
</protein>
<sequence length="254" mass="27376">MRLLNKTAVVTGAAGGIGQAIVRKILAEGGRVVAADLSADSLKVFNDFPTDKLVTFSVDVTDYKQVEAMVLHAVTQFGQLDIVINNAGIGSAKPLLEHDPLGDFDPVTNVNQKGVYHGIVAGGRQFRAQGTKGVILNTSSVYATIASEMTFTYNVSKAAVDMMTKCAALELAPLGVRVCAIAPGRVDTPMLRQYEALGLWEHIRKEQMRQKFTLPSEIADVAVFLVSDEANCINGCTVHASDGFENFKYPLQKE</sequence>
<evidence type="ECO:0000256" key="1">
    <source>
        <dbReference type="ARBA" id="ARBA00006484"/>
    </source>
</evidence>
<dbReference type="KEGG" id="schk:GII14_20540"/>
<accession>A0A6G7LX28</accession>
<keyword evidence="2" id="KW-0560">Oxidoreductase</keyword>
<dbReference type="PANTHER" id="PTHR24321">
    <property type="entry name" value="DEHYDROGENASES, SHORT CHAIN"/>
    <property type="match status" value="1"/>
</dbReference>
<reference evidence="3 5" key="1">
    <citation type="submission" date="2018-06" db="EMBL/GenBank/DDBJ databases">
        <title>Genomic Encyclopedia of Type Strains, Phase III (KMG-III): the genomes of soil and plant-associated and newly described type strains.</title>
        <authorList>
            <person name="Whitman W."/>
        </authorList>
    </citation>
    <scope>NUCLEOTIDE SEQUENCE [LARGE SCALE GENOMIC DNA]</scope>
    <source>
        <strain evidence="3 5">JC5</strain>
    </source>
</reference>
<dbReference type="Proteomes" id="UP000502117">
    <property type="component" value="Chromosome"/>
</dbReference>
<dbReference type="PRINTS" id="PR00080">
    <property type="entry name" value="SDRFAMILY"/>
</dbReference>
<comment type="similarity">
    <text evidence="1">Belongs to the short-chain dehydrogenases/reductases (SDR) family.</text>
</comment>
<dbReference type="PROSITE" id="PS00061">
    <property type="entry name" value="ADH_SHORT"/>
    <property type="match status" value="1"/>
</dbReference>
<dbReference type="EMBL" id="QJSY01000021">
    <property type="protein sequence ID" value="PYE57439.1"/>
    <property type="molecule type" value="Genomic_DNA"/>
</dbReference>
<dbReference type="CDD" id="cd05233">
    <property type="entry name" value="SDR_c"/>
    <property type="match status" value="1"/>
</dbReference>
<dbReference type="InterPro" id="IPR020904">
    <property type="entry name" value="Sc_DH/Rdtase_CS"/>
</dbReference>
<evidence type="ECO:0000313" key="5">
    <source>
        <dbReference type="Proteomes" id="UP000247584"/>
    </source>
</evidence>
<dbReference type="SUPFAM" id="SSF51735">
    <property type="entry name" value="NAD(P)-binding Rossmann-fold domains"/>
    <property type="match status" value="1"/>
</dbReference>
<dbReference type="Gene3D" id="3.40.50.720">
    <property type="entry name" value="NAD(P)-binding Rossmann-like Domain"/>
    <property type="match status" value="1"/>
</dbReference>
<evidence type="ECO:0000313" key="6">
    <source>
        <dbReference type="Proteomes" id="UP000502117"/>
    </source>
</evidence>
<name>A0A6G7LX28_9GAMM</name>
<evidence type="ECO:0000256" key="2">
    <source>
        <dbReference type="ARBA" id="ARBA00023002"/>
    </source>
</evidence>
<proteinExistence type="inferred from homology"/>
<dbReference type="RefSeq" id="WP_101055279.1">
    <property type="nucleotide sequence ID" value="NZ_BMXX01000021.1"/>
</dbReference>
<dbReference type="FunFam" id="3.40.50.720:FF:000084">
    <property type="entry name" value="Short-chain dehydrogenase reductase"/>
    <property type="match status" value="1"/>
</dbReference>
<evidence type="ECO:0000313" key="4">
    <source>
        <dbReference type="EMBL" id="QIJ06322.1"/>
    </source>
</evidence>
<keyword evidence="5" id="KW-1185">Reference proteome</keyword>
<dbReference type="PANTHER" id="PTHR24321:SF8">
    <property type="entry name" value="ESTRADIOL 17-BETA-DEHYDROGENASE 8-RELATED"/>
    <property type="match status" value="1"/>
</dbReference>
<dbReference type="GeneID" id="99802104"/>
<reference evidence="4 6" key="2">
    <citation type="submission" date="2019-11" db="EMBL/GenBank/DDBJ databases">
        <title>Complete Genome Sequence of Shewanella chilikensis Strain DC57, Isolated from Corroded Seal Rings at a floating production facility in Australia.</title>
        <authorList>
            <person name="Salgar-Chaparro S.J."/>
            <person name="Castillo-Villamizar G.A."/>
            <person name="Poehlein A."/>
            <person name="Daniel R."/>
            <person name="Machuca L."/>
        </authorList>
    </citation>
    <scope>NUCLEOTIDE SEQUENCE [LARGE SCALE GENOMIC DNA]</scope>
    <source>
        <strain evidence="4 6">DC57</strain>
    </source>
</reference>
<dbReference type="Proteomes" id="UP000247584">
    <property type="component" value="Unassembled WGS sequence"/>
</dbReference>
<dbReference type="GO" id="GO:0016491">
    <property type="term" value="F:oxidoreductase activity"/>
    <property type="evidence" value="ECO:0007669"/>
    <property type="project" value="UniProtKB-KW"/>
</dbReference>